<evidence type="ECO:0000256" key="1">
    <source>
        <dbReference type="ARBA" id="ARBA00004389"/>
    </source>
</evidence>
<evidence type="ECO:0000256" key="10">
    <source>
        <dbReference type="RuleBase" id="RU366056"/>
    </source>
</evidence>
<evidence type="ECO:0000256" key="8">
    <source>
        <dbReference type="ARBA" id="ARBA00023136"/>
    </source>
</evidence>
<keyword evidence="7 10" id="KW-1133">Transmembrane helix</keyword>
<evidence type="ECO:0000313" key="13">
    <source>
        <dbReference type="Proteomes" id="UP000645828"/>
    </source>
</evidence>
<feature type="region of interest" description="Disordered" evidence="11">
    <location>
        <begin position="255"/>
        <end position="279"/>
    </location>
</feature>
<evidence type="ECO:0000256" key="3">
    <source>
        <dbReference type="ARBA" id="ARBA00010345"/>
    </source>
</evidence>
<name>A0A811Y0U3_NYCPR</name>
<evidence type="ECO:0000256" key="11">
    <source>
        <dbReference type="SAM" id="MobiDB-lite"/>
    </source>
</evidence>
<evidence type="ECO:0000256" key="4">
    <source>
        <dbReference type="ARBA" id="ARBA00022502"/>
    </source>
</evidence>
<evidence type="ECO:0000256" key="9">
    <source>
        <dbReference type="ARBA" id="ARBA00023180"/>
    </source>
</evidence>
<feature type="compositionally biased region" description="Low complexity" evidence="11">
    <location>
        <begin position="201"/>
        <end position="228"/>
    </location>
</feature>
<dbReference type="Pfam" id="PF08320">
    <property type="entry name" value="PIG-X"/>
    <property type="match status" value="1"/>
</dbReference>
<dbReference type="PANTHER" id="PTHR28650">
    <property type="entry name" value="PHOSPHATIDYLINOSITOL-GLYCAN BIOSYNTHESIS CLASS X PROTEIN"/>
    <property type="match status" value="1"/>
</dbReference>
<protein>
    <recommendedName>
        <fullName evidence="10">Phosphatidylinositol-glycan biosynthesis class X protein</fullName>
    </recommendedName>
</protein>
<gene>
    <name evidence="12" type="ORF">NYPRO_LOCUS3470</name>
</gene>
<evidence type="ECO:0000313" key="12">
    <source>
        <dbReference type="EMBL" id="CAD7670675.1"/>
    </source>
</evidence>
<comment type="pathway">
    <text evidence="2 10">Glycolipid biosynthesis; glycosylphosphatidylinositol-anchor biosynthesis.</text>
</comment>
<keyword evidence="8 10" id="KW-0472">Membrane</keyword>
<accession>A0A811Y0U3</accession>
<keyword evidence="13" id="KW-1185">Reference proteome</keyword>
<comment type="similarity">
    <text evidence="3 10">Belongs to the PIGX family.</text>
</comment>
<comment type="caution">
    <text evidence="12">The sequence shown here is derived from an EMBL/GenBank/DDBJ whole genome shotgun (WGS) entry which is preliminary data.</text>
</comment>
<proteinExistence type="inferred from homology"/>
<sequence>MISSGKPAHVKEPRAPKSVRISANGRTILLPTHDPAGARLTLPFREDTERASSAPEALRPPRRGCSHPSAAHGAAMTSTLGPAEAGAAGRGRSRSPGDVTARRIPAPKGRTPSTWRRRRRETAGPVRWTASEDPRPAGRSHSNSAGVRHGACADPRPAPCRKLRGGAASQRGGVSGSSQPGYPASSGAAGSRGRQDRRRAAPSSVPVARYAAARSRSGGRRAQASPAAFRPRVLRGGARSAASWLPGPWASRRWPGCSSARRRGSPAHRPPPPEPRVGGSQCVLAAVDQPSWSLQSLFKQLFSNYVNILSLSAYLNVKSLLVLIGKKATCSEIILRQEVLKDGFHRDLLIKVKFGESIEDLQTCRLLIKQYIPTGLLVDPYELASLQESNITEAVMVSEDFNIEAPNYLSKESEVLIYARQDSQCIDCFQAFLPVHYRYHRPHSKDGETFIVVNNPDLLMYCDQELPILKCWAQSQVAAPCTLKNKDICQWNNMKYKSVFKNVTLQVPVGLTIHTSLVCSVTLLITILCSTLILLAVFKYGHFSL</sequence>
<dbReference type="GO" id="GO:0006506">
    <property type="term" value="P:GPI anchor biosynthetic process"/>
    <property type="evidence" value="ECO:0007669"/>
    <property type="project" value="UniProtKB-UniPathway"/>
</dbReference>
<evidence type="ECO:0000256" key="2">
    <source>
        <dbReference type="ARBA" id="ARBA00004687"/>
    </source>
</evidence>
<reference evidence="12" key="1">
    <citation type="submission" date="2020-12" db="EMBL/GenBank/DDBJ databases">
        <authorList>
            <consortium name="Molecular Ecology Group"/>
        </authorList>
    </citation>
    <scope>NUCLEOTIDE SEQUENCE</scope>
    <source>
        <strain evidence="12">TBG_1078</strain>
    </source>
</reference>
<evidence type="ECO:0000256" key="6">
    <source>
        <dbReference type="ARBA" id="ARBA00022824"/>
    </source>
</evidence>
<keyword evidence="4 10" id="KW-0337">GPI-anchor biosynthesis</keyword>
<dbReference type="SMART" id="SM00780">
    <property type="entry name" value="PIG-X"/>
    <property type="match status" value="1"/>
</dbReference>
<dbReference type="AlphaFoldDB" id="A0A811Y0U3"/>
<dbReference type="InterPro" id="IPR040039">
    <property type="entry name" value="PIGX"/>
</dbReference>
<dbReference type="EMBL" id="CAJHUB010000659">
    <property type="protein sequence ID" value="CAD7670675.1"/>
    <property type="molecule type" value="Genomic_DNA"/>
</dbReference>
<dbReference type="GO" id="GO:0005789">
    <property type="term" value="C:endoplasmic reticulum membrane"/>
    <property type="evidence" value="ECO:0007669"/>
    <property type="project" value="UniProtKB-SubCell"/>
</dbReference>
<organism evidence="12 13">
    <name type="scientific">Nyctereutes procyonoides</name>
    <name type="common">Raccoon dog</name>
    <name type="synonym">Canis procyonoides</name>
    <dbReference type="NCBI Taxonomy" id="34880"/>
    <lineage>
        <taxon>Eukaryota</taxon>
        <taxon>Metazoa</taxon>
        <taxon>Chordata</taxon>
        <taxon>Craniata</taxon>
        <taxon>Vertebrata</taxon>
        <taxon>Euteleostomi</taxon>
        <taxon>Mammalia</taxon>
        <taxon>Eutheria</taxon>
        <taxon>Laurasiatheria</taxon>
        <taxon>Carnivora</taxon>
        <taxon>Caniformia</taxon>
        <taxon>Canidae</taxon>
        <taxon>Nyctereutes</taxon>
    </lineage>
</organism>
<comment type="subcellular location">
    <subcellularLocation>
        <location evidence="1 10">Endoplasmic reticulum membrane</location>
        <topology evidence="1 10">Single-pass membrane protein</topology>
    </subcellularLocation>
</comment>
<evidence type="ECO:0000256" key="7">
    <source>
        <dbReference type="ARBA" id="ARBA00022989"/>
    </source>
</evidence>
<keyword evidence="9" id="KW-0325">Glycoprotein</keyword>
<evidence type="ECO:0000256" key="5">
    <source>
        <dbReference type="ARBA" id="ARBA00022692"/>
    </source>
</evidence>
<comment type="function">
    <text evidence="10">Stabilizing subunit of the glycosylphosphatidylinositol-mannosyltransferase I complex which catalyzes the transfer of the first mannose, via an alpha-1,4 bond from a dolichol-phosphate-mannose (Dol-P-Man) to the glucosaminyl acyl phosphatidylinositol (GlcN-(acyl)PI) intermediate to generate alpha-D-Man-(1-&gt;4)-alpha-D-GlcN-(1-&gt;6)-(1-radyl,2-acyl-sn-glycero-3-phospho)-2-acyl-inositol and participates in the sixth step of the glycosylphosphatidylinositol-anchor biosynthesis. Probably acts by stabilizing the mannosyltransferase PIGM.</text>
</comment>
<dbReference type="UniPathway" id="UPA00196"/>
<keyword evidence="6 10" id="KW-0256">Endoplasmic reticulum</keyword>
<feature type="transmembrane region" description="Helical" evidence="10">
    <location>
        <begin position="511"/>
        <end position="538"/>
    </location>
</feature>
<keyword evidence="5 10" id="KW-0812">Transmembrane</keyword>
<feature type="region of interest" description="Disordered" evidence="11">
    <location>
        <begin position="1"/>
        <end position="228"/>
    </location>
</feature>
<dbReference type="PANTHER" id="PTHR28650:SF1">
    <property type="entry name" value="PHOSPHATIDYLINOSITOL-GLYCAN BIOSYNTHESIS CLASS X PROTEIN"/>
    <property type="match status" value="1"/>
</dbReference>
<dbReference type="Proteomes" id="UP000645828">
    <property type="component" value="Unassembled WGS sequence"/>
</dbReference>
<dbReference type="InterPro" id="IPR013233">
    <property type="entry name" value="PIG-X/PBN1"/>
</dbReference>